<dbReference type="AlphaFoldDB" id="A0A9N9MJD1"/>
<keyword evidence="7" id="KW-1185">Reference proteome</keyword>
<gene>
    <name evidence="6" type="ORF">CEUTPL_LOCUS6553</name>
</gene>
<sequence length="356" mass="40229">MEVDAINNDYFKSYEDLETHKLMLKDNTRNAAYREAIFNSKRDIEGKVVLDVGAGSGILSVLCAQAGAKKVYAVEASGMFKLALDIVRENNVEDIVQVIHSPIEKVTTAQIPEKVDVIVSEWMGFYLLHEGMLDYVILARDRFLKPNGLIFPESATIYAAPCSVPSIYKNWENVSGVRMESFSRLLREQSFKKPLTEAICPDSLLSEPEVVSWIDLREVTTEDLNEINLRHVAVSKKIDTYEGVCLWFSCCFPIPTKPSNLEPVTLSTAPDEPETHWKQTLIVLPNSMKVEVGSPICYDLSMTRSSESFRRYVLELTMLDPEEIEHPEFCSCFMTKCILVNAMLEKYERGEGDGAE</sequence>
<dbReference type="GO" id="GO:0032259">
    <property type="term" value="P:methylation"/>
    <property type="evidence" value="ECO:0007669"/>
    <property type="project" value="UniProtKB-KW"/>
</dbReference>
<accession>A0A9N9MJD1</accession>
<dbReference type="PANTHER" id="PTHR11006:SF122">
    <property type="entry name" value="ARGININE METHYLTRANSFERASE 8"/>
    <property type="match status" value="1"/>
</dbReference>
<reference evidence="6" key="1">
    <citation type="submission" date="2022-01" db="EMBL/GenBank/DDBJ databases">
        <authorList>
            <person name="King R."/>
        </authorList>
    </citation>
    <scope>NUCLEOTIDE SEQUENCE</scope>
</reference>
<dbReference type="Gene3D" id="3.40.50.150">
    <property type="entry name" value="Vaccinia Virus protein VP39"/>
    <property type="match status" value="1"/>
</dbReference>
<evidence type="ECO:0000256" key="2">
    <source>
        <dbReference type="ARBA" id="ARBA00022679"/>
    </source>
</evidence>
<dbReference type="InterPro" id="IPR029063">
    <property type="entry name" value="SAM-dependent_MTases_sf"/>
</dbReference>
<dbReference type="GO" id="GO:0035242">
    <property type="term" value="F:protein-arginine omega-N asymmetric methyltransferase activity"/>
    <property type="evidence" value="ECO:0007669"/>
    <property type="project" value="TreeGrafter"/>
</dbReference>
<evidence type="ECO:0000259" key="5">
    <source>
        <dbReference type="Pfam" id="PF22528"/>
    </source>
</evidence>
<keyword evidence="3 4" id="KW-0949">S-adenosyl-L-methionine</keyword>
<dbReference type="GO" id="GO:0005634">
    <property type="term" value="C:nucleus"/>
    <property type="evidence" value="ECO:0007669"/>
    <property type="project" value="TreeGrafter"/>
</dbReference>
<evidence type="ECO:0000256" key="4">
    <source>
        <dbReference type="PROSITE-ProRule" id="PRU01015"/>
    </source>
</evidence>
<dbReference type="EMBL" id="OU892279">
    <property type="protein sequence ID" value="CAG9765958.1"/>
    <property type="molecule type" value="Genomic_DNA"/>
</dbReference>
<evidence type="ECO:0000313" key="7">
    <source>
        <dbReference type="Proteomes" id="UP001152799"/>
    </source>
</evidence>
<dbReference type="PANTHER" id="PTHR11006">
    <property type="entry name" value="PROTEIN ARGININE N-METHYLTRANSFERASE"/>
    <property type="match status" value="1"/>
</dbReference>
<feature type="domain" description="Protein arginine N-methyltransferase" evidence="5">
    <location>
        <begin position="154"/>
        <end position="316"/>
    </location>
</feature>
<proteinExistence type="predicted"/>
<dbReference type="Gene3D" id="2.70.160.11">
    <property type="entry name" value="Hnrnp arginine n-methyltransferase1"/>
    <property type="match status" value="1"/>
</dbReference>
<protein>
    <recommendedName>
        <fullName evidence="5">Protein arginine N-methyltransferase domain-containing protein</fullName>
    </recommendedName>
</protein>
<dbReference type="OrthoDB" id="7848332at2759"/>
<dbReference type="Pfam" id="PF06325">
    <property type="entry name" value="PrmA"/>
    <property type="match status" value="1"/>
</dbReference>
<evidence type="ECO:0000256" key="3">
    <source>
        <dbReference type="ARBA" id="ARBA00022691"/>
    </source>
</evidence>
<organism evidence="6 7">
    <name type="scientific">Ceutorhynchus assimilis</name>
    <name type="common">cabbage seed weevil</name>
    <dbReference type="NCBI Taxonomy" id="467358"/>
    <lineage>
        <taxon>Eukaryota</taxon>
        <taxon>Metazoa</taxon>
        <taxon>Ecdysozoa</taxon>
        <taxon>Arthropoda</taxon>
        <taxon>Hexapoda</taxon>
        <taxon>Insecta</taxon>
        <taxon>Pterygota</taxon>
        <taxon>Neoptera</taxon>
        <taxon>Endopterygota</taxon>
        <taxon>Coleoptera</taxon>
        <taxon>Polyphaga</taxon>
        <taxon>Cucujiformia</taxon>
        <taxon>Curculionidae</taxon>
        <taxon>Ceutorhynchinae</taxon>
        <taxon>Ceutorhynchus</taxon>
    </lineage>
</organism>
<dbReference type="PROSITE" id="PS51678">
    <property type="entry name" value="SAM_MT_PRMT"/>
    <property type="match status" value="1"/>
</dbReference>
<evidence type="ECO:0000256" key="1">
    <source>
        <dbReference type="ARBA" id="ARBA00022603"/>
    </source>
</evidence>
<name>A0A9N9MJD1_9CUCU</name>
<keyword evidence="2 4" id="KW-0808">Transferase</keyword>
<dbReference type="GO" id="GO:0042054">
    <property type="term" value="F:histone methyltransferase activity"/>
    <property type="evidence" value="ECO:0007669"/>
    <property type="project" value="TreeGrafter"/>
</dbReference>
<dbReference type="InterPro" id="IPR025799">
    <property type="entry name" value="Arg_MeTrfase"/>
</dbReference>
<evidence type="ECO:0000313" key="6">
    <source>
        <dbReference type="EMBL" id="CAG9765958.1"/>
    </source>
</evidence>
<dbReference type="SUPFAM" id="SSF53335">
    <property type="entry name" value="S-adenosyl-L-methionine-dependent methyltransferases"/>
    <property type="match status" value="1"/>
</dbReference>
<keyword evidence="1 4" id="KW-0489">Methyltransferase</keyword>
<dbReference type="Pfam" id="PF22528">
    <property type="entry name" value="PRMT_C"/>
    <property type="match status" value="1"/>
</dbReference>
<dbReference type="CDD" id="cd02440">
    <property type="entry name" value="AdoMet_MTases"/>
    <property type="match status" value="1"/>
</dbReference>
<dbReference type="GO" id="GO:0035241">
    <property type="term" value="F:protein-arginine omega-N monomethyltransferase activity"/>
    <property type="evidence" value="ECO:0007669"/>
    <property type="project" value="TreeGrafter"/>
</dbReference>
<dbReference type="FunFam" id="3.40.50.150:FF:000016">
    <property type="entry name" value="Protein arginine N-methyltransferase 6"/>
    <property type="match status" value="1"/>
</dbReference>
<dbReference type="InterPro" id="IPR055135">
    <property type="entry name" value="PRMT_dom"/>
</dbReference>
<dbReference type="Proteomes" id="UP001152799">
    <property type="component" value="Chromosome 3"/>
</dbReference>